<dbReference type="PANTHER" id="PTHR23044">
    <property type="entry name" value="3'-5' EXONUCLEASE ERI1-RELATED"/>
    <property type="match status" value="1"/>
</dbReference>
<dbReference type="InterPro" id="IPR047201">
    <property type="entry name" value="ERI-1_3'hExo-like"/>
</dbReference>
<organism evidence="5 6">
    <name type="scientific">Polynucleobacter brandtiae</name>
    <dbReference type="NCBI Taxonomy" id="1938816"/>
    <lineage>
        <taxon>Bacteria</taxon>
        <taxon>Pseudomonadati</taxon>
        <taxon>Pseudomonadota</taxon>
        <taxon>Betaproteobacteria</taxon>
        <taxon>Burkholderiales</taxon>
        <taxon>Burkholderiaceae</taxon>
        <taxon>Polynucleobacter</taxon>
    </lineage>
</organism>
<comment type="caution">
    <text evidence="5">The sequence shown here is derived from an EMBL/GenBank/DDBJ whole genome shotgun (WGS) entry which is preliminary data.</text>
</comment>
<evidence type="ECO:0000259" key="4">
    <source>
        <dbReference type="Pfam" id="PF00929"/>
    </source>
</evidence>
<keyword evidence="2" id="KW-0378">Hydrolase</keyword>
<dbReference type="RefSeq" id="WP_157799323.1">
    <property type="nucleotide sequence ID" value="NZ_CBCSBW010000009.1"/>
</dbReference>
<dbReference type="PANTHER" id="PTHR23044:SF61">
    <property type="entry name" value="3'-5' EXORIBONUCLEASE 1-RELATED"/>
    <property type="match status" value="1"/>
</dbReference>
<evidence type="ECO:0000313" key="6">
    <source>
        <dbReference type="Proteomes" id="UP000229366"/>
    </source>
</evidence>
<protein>
    <submittedName>
        <fullName evidence="5">Exonuclease</fullName>
    </submittedName>
</protein>
<dbReference type="OrthoDB" id="9791657at2"/>
<dbReference type="EMBL" id="PGTX01000008">
    <property type="protein sequence ID" value="PJI76128.1"/>
    <property type="molecule type" value="Genomic_DNA"/>
</dbReference>
<reference evidence="5 6" key="1">
    <citation type="submission" date="2017-11" db="EMBL/GenBank/DDBJ databases">
        <title>Genomic Encyclopedia of Type Strains, Phase III (KMG-III): the genomes of soil and plant-associated and newly described type strains.</title>
        <authorList>
            <person name="Whitman W."/>
        </authorList>
    </citation>
    <scope>NUCLEOTIDE SEQUENCE [LARGE SCALE GENOMIC DNA]</scope>
    <source>
        <strain evidence="5 6">UB-Domo-W1</strain>
    </source>
</reference>
<dbReference type="Gene3D" id="3.30.420.10">
    <property type="entry name" value="Ribonuclease H-like superfamily/Ribonuclease H"/>
    <property type="match status" value="1"/>
</dbReference>
<dbReference type="InterPro" id="IPR012337">
    <property type="entry name" value="RNaseH-like_sf"/>
</dbReference>
<dbReference type="GO" id="GO:0000175">
    <property type="term" value="F:3'-5'-RNA exonuclease activity"/>
    <property type="evidence" value="ECO:0007669"/>
    <property type="project" value="InterPro"/>
</dbReference>
<feature type="domain" description="Exonuclease" evidence="4">
    <location>
        <begin position="10"/>
        <end position="180"/>
    </location>
</feature>
<gene>
    <name evidence="5" type="ORF">B0G85_2028</name>
</gene>
<dbReference type="CDD" id="cd06133">
    <property type="entry name" value="ERI-1_3'hExo_like"/>
    <property type="match status" value="1"/>
</dbReference>
<proteinExistence type="predicted"/>
<keyword evidence="1" id="KW-0540">Nuclease</keyword>
<evidence type="ECO:0000256" key="3">
    <source>
        <dbReference type="ARBA" id="ARBA00022839"/>
    </source>
</evidence>
<keyword evidence="3 5" id="KW-0269">Exonuclease</keyword>
<dbReference type="Proteomes" id="UP000229366">
    <property type="component" value="Unassembled WGS sequence"/>
</dbReference>
<dbReference type="SUPFAM" id="SSF53098">
    <property type="entry name" value="Ribonuclease H-like"/>
    <property type="match status" value="1"/>
</dbReference>
<evidence type="ECO:0000313" key="5">
    <source>
        <dbReference type="EMBL" id="PJI76128.1"/>
    </source>
</evidence>
<evidence type="ECO:0000256" key="2">
    <source>
        <dbReference type="ARBA" id="ARBA00022801"/>
    </source>
</evidence>
<dbReference type="AlphaFoldDB" id="A0A2M8VHC6"/>
<accession>A0A2M8VHC6</accession>
<dbReference type="Pfam" id="PF00929">
    <property type="entry name" value="RNase_T"/>
    <property type="match status" value="1"/>
</dbReference>
<sequence>MNQEQCYFALDLELNNAQDNSTVNPKIIQVGIALGNYDDYINESLVTHKWLLDPEEPIFEFITELTGIGNQDISNHSIPHEQLALKLGRILATHHCFVNPITWGCGDATELKSEFQTRGIAFPHFGRRWIDVKTWHTLHMLSIGKKPSGGLSSGLASLRLHFKGKPHRADDDALNTLRLFFAILERQSQYYQLISNAKKIH</sequence>
<keyword evidence="6" id="KW-1185">Reference proteome</keyword>
<dbReference type="InterPro" id="IPR036397">
    <property type="entry name" value="RNaseH_sf"/>
</dbReference>
<name>A0A2M8VHC6_9BURK</name>
<dbReference type="GO" id="GO:0003676">
    <property type="term" value="F:nucleic acid binding"/>
    <property type="evidence" value="ECO:0007669"/>
    <property type="project" value="InterPro"/>
</dbReference>
<dbReference type="InterPro" id="IPR013520">
    <property type="entry name" value="Ribonucl_H"/>
</dbReference>
<dbReference type="GO" id="GO:0006259">
    <property type="term" value="P:DNA metabolic process"/>
    <property type="evidence" value="ECO:0007669"/>
    <property type="project" value="UniProtKB-ARBA"/>
</dbReference>
<evidence type="ECO:0000256" key="1">
    <source>
        <dbReference type="ARBA" id="ARBA00022722"/>
    </source>
</evidence>
<dbReference type="InterPro" id="IPR051274">
    <property type="entry name" value="3-5_Exoribonuclease"/>
</dbReference>